<comment type="caution">
    <text evidence="1">The sequence shown here is derived from an EMBL/GenBank/DDBJ whole genome shotgun (WGS) entry which is preliminary data.</text>
</comment>
<dbReference type="Proteomes" id="UP000093309">
    <property type="component" value="Unassembled WGS sequence"/>
</dbReference>
<evidence type="ECO:0000313" key="1">
    <source>
        <dbReference type="EMBL" id="OCT12302.1"/>
    </source>
</evidence>
<protein>
    <submittedName>
        <fullName evidence="1">Uncharacterized protein</fullName>
    </submittedName>
</protein>
<dbReference type="STRING" id="512399.A8709_31205"/>
<name>A0A1C0ZW19_9BACL</name>
<gene>
    <name evidence="1" type="ORF">A8709_31205</name>
</gene>
<sequence>MVFREWLQRMEGSVQLGFLQRSENPQMSDQQLWQEADEDGEWHFQQTRWSVHSAWTAVADRPDARDGVFTFRLNEGELFQAAIRVRFDFAKWSQDNYVLIPAAVYNGNRFRSKPVPYPPIYKDEEDLIPDMTTLITDIPRLTLTSGNSLLEVTTQDAATPAIGVFSPALQKAFWLLTTTHTEAGTTGIVMEEQHGYSEAVITLSAPSMRSDVSKGDHGATFRAGDCITLSVRLYITEASCIQHLFDRFADIRKDVQQPKAMQHQLPFSEAFATIERKYNEMNWHNDTTYYAVGMRENQYQDWQCGWVGGGMSTYPLLRLGGELSRDRAVQTLHFLFSTQAESGFFQGMYTQGRFYGDGFDREDSERWHLLRKSSDVLYFVLKQIRYLEKAHADWLTPLGWIAGTQRLADAFVQLWTRYGQFGQFVDITSGDIIVGGSTSAAIAPAGLVLAYDYFGDQTYLRIAEESAEHYYVYHTRLGVTTGGPGEILQCPDSESAFSLLESFQVLYEYTQDAKWLARSEEMAKQCMSWVVSYDFEWPEGSEFHRLGMRSTGTVFANTQNKHSAPGICTLSGDSLFKLYRATGNKRYLSLIQDISHSLMPYMSREDRIIRSWDGIDLSPGWVNERVNLSDWEGSACVGGVFAGSCWSEVALMLTSLEIPGLYVQPDTGFLCVLDHIEAQVDAHTEEAIVITVTNPTRFAAQVLLFIENESEMRGQLCHDLRSGGKLLELAPGESRTIRCVTESFQLVN</sequence>
<dbReference type="EMBL" id="LYPC01000027">
    <property type="protein sequence ID" value="OCT12302.1"/>
    <property type="molecule type" value="Genomic_DNA"/>
</dbReference>
<dbReference type="SUPFAM" id="SSF48208">
    <property type="entry name" value="Six-hairpin glycosidases"/>
    <property type="match status" value="1"/>
</dbReference>
<reference evidence="2" key="1">
    <citation type="submission" date="2016-05" db="EMBL/GenBank/DDBJ databases">
        <title>Paenibacillus oryzae. sp. nov., isolated from the rice root.</title>
        <authorList>
            <person name="Zhang J."/>
            <person name="Zhang X."/>
        </authorList>
    </citation>
    <scope>NUCLEOTIDE SEQUENCE [LARGE SCALE GENOMIC DNA]</scope>
    <source>
        <strain evidence="2">KCTC13222</strain>
    </source>
</reference>
<dbReference type="InterPro" id="IPR008928">
    <property type="entry name" value="6-hairpin_glycosidase_sf"/>
</dbReference>
<dbReference type="AlphaFoldDB" id="A0A1C0ZW19"/>
<keyword evidence="2" id="KW-1185">Reference proteome</keyword>
<accession>A0A1C0ZW19</accession>
<evidence type="ECO:0000313" key="2">
    <source>
        <dbReference type="Proteomes" id="UP000093309"/>
    </source>
</evidence>
<proteinExistence type="predicted"/>
<organism evidence="1 2">
    <name type="scientific">Paenibacillus pectinilyticus</name>
    <dbReference type="NCBI Taxonomy" id="512399"/>
    <lineage>
        <taxon>Bacteria</taxon>
        <taxon>Bacillati</taxon>
        <taxon>Bacillota</taxon>
        <taxon>Bacilli</taxon>
        <taxon>Bacillales</taxon>
        <taxon>Paenibacillaceae</taxon>
        <taxon>Paenibacillus</taxon>
    </lineage>
</organism>
<dbReference type="RefSeq" id="WP_065856468.1">
    <property type="nucleotide sequence ID" value="NZ_LYPC01000027.1"/>
</dbReference>
<dbReference type="GO" id="GO:0005975">
    <property type="term" value="P:carbohydrate metabolic process"/>
    <property type="evidence" value="ECO:0007669"/>
    <property type="project" value="InterPro"/>
</dbReference>